<keyword evidence="1" id="KW-0614">Plasmid</keyword>
<evidence type="ECO:0000313" key="2">
    <source>
        <dbReference type="Proteomes" id="UP000028181"/>
    </source>
</evidence>
<evidence type="ECO:0000313" key="1">
    <source>
        <dbReference type="EMBL" id="CDN51663.1"/>
    </source>
</evidence>
<dbReference type="RefSeq" id="WP_255762049.1">
    <property type="nucleotide sequence ID" value="NZ_HG938354.1"/>
</dbReference>
<dbReference type="EMBL" id="HG938354">
    <property type="protein sequence ID" value="CDN51663.1"/>
    <property type="molecule type" value="Genomic_DNA"/>
</dbReference>
<geneLocation type="plasmid" evidence="2">
    <name>II</name>
</geneLocation>
<dbReference type="AlphaFoldDB" id="A0A068SZR7"/>
<name>A0A068SZR7_NEOGA</name>
<reference evidence="2" key="1">
    <citation type="journal article" date="2014" name="BMC Genomics">
        <title>Genome sequencing of two Neorhizobium galegae strains reveals a noeT gene responsible for the unusual acetylation of the nodulation factors.</title>
        <authorList>
            <person name="Osterman J."/>
            <person name="Marsh J."/>
            <person name="Laine P.K."/>
            <person name="Zeng Z."/>
            <person name="Alatalo E."/>
            <person name="Sullivan J.T."/>
            <person name="Young J.P."/>
            <person name="Thomas-Oates J."/>
            <person name="Paulin L."/>
            <person name="Lindstrom K."/>
        </authorList>
    </citation>
    <scope>NUCLEOTIDE SEQUENCE [LARGE SCALE GENOMIC DNA]</scope>
    <source>
        <strain evidence="2">HAMBI 540</strain>
    </source>
</reference>
<dbReference type="HOGENOM" id="CLU_3293057_0_0_5"/>
<dbReference type="KEGG" id="ngg:RG540_PA09870"/>
<dbReference type="PATRIC" id="fig|1028800.3.peg.5625"/>
<gene>
    <name evidence="1" type="ORF">RG540_PA09870</name>
</gene>
<dbReference type="GeneID" id="79064232"/>
<protein>
    <submittedName>
        <fullName evidence="1">Uncharacterized protein</fullName>
    </submittedName>
</protein>
<sequence length="40" mass="4500">MNYTMTLTGAPADRYKLVYTVHDVSGDQTMTVEQDFAISE</sequence>
<keyword evidence="2" id="KW-1185">Reference proteome</keyword>
<accession>A0A068SZR7</accession>
<proteinExistence type="predicted"/>
<dbReference type="Proteomes" id="UP000028181">
    <property type="component" value="Plasmid pHAMBI540a"/>
</dbReference>
<organism evidence="1 2">
    <name type="scientific">Neorhizobium galegae bv. orientalis str. HAMBI 540</name>
    <dbReference type="NCBI Taxonomy" id="1028800"/>
    <lineage>
        <taxon>Bacteria</taxon>
        <taxon>Pseudomonadati</taxon>
        <taxon>Pseudomonadota</taxon>
        <taxon>Alphaproteobacteria</taxon>
        <taxon>Hyphomicrobiales</taxon>
        <taxon>Rhizobiaceae</taxon>
        <taxon>Rhizobium/Agrobacterium group</taxon>
        <taxon>Neorhizobium</taxon>
    </lineage>
</organism>